<dbReference type="RefSeq" id="WP_136729028.1">
    <property type="nucleotide sequence ID" value="NZ_SUMC01000068.1"/>
</dbReference>
<evidence type="ECO:0000313" key="3">
    <source>
        <dbReference type="Proteomes" id="UP000305778"/>
    </source>
</evidence>
<accession>A0A4V5MXZ4</accession>
<feature type="compositionally biased region" description="Basic and acidic residues" evidence="1">
    <location>
        <begin position="125"/>
        <end position="136"/>
    </location>
</feature>
<dbReference type="Proteomes" id="UP000305778">
    <property type="component" value="Unassembled WGS sequence"/>
</dbReference>
<evidence type="ECO:0000256" key="1">
    <source>
        <dbReference type="SAM" id="MobiDB-lite"/>
    </source>
</evidence>
<reference evidence="2 3" key="1">
    <citation type="submission" date="2019-04" db="EMBL/GenBank/DDBJ databases">
        <title>Streptomyces oryziradicis sp. nov., a novel actinomycete isolated from rhizosphere soil of rice (Oryza sativa L.).</title>
        <authorList>
            <person name="Li C."/>
        </authorList>
    </citation>
    <scope>NUCLEOTIDE SEQUENCE [LARGE SCALE GENOMIC DNA]</scope>
    <source>
        <strain evidence="2 3">NEAU-C40</strain>
    </source>
</reference>
<organism evidence="2 3">
    <name type="scientific">Actinacidiphila oryziradicis</name>
    <dbReference type="NCBI Taxonomy" id="2571141"/>
    <lineage>
        <taxon>Bacteria</taxon>
        <taxon>Bacillati</taxon>
        <taxon>Actinomycetota</taxon>
        <taxon>Actinomycetes</taxon>
        <taxon>Kitasatosporales</taxon>
        <taxon>Streptomycetaceae</taxon>
        <taxon>Actinacidiphila</taxon>
    </lineage>
</organism>
<proteinExistence type="predicted"/>
<dbReference type="OrthoDB" id="2987568at2"/>
<dbReference type="EMBL" id="SUMC01000068">
    <property type="protein sequence ID" value="TKA01939.1"/>
    <property type="molecule type" value="Genomic_DNA"/>
</dbReference>
<feature type="region of interest" description="Disordered" evidence="1">
    <location>
        <begin position="75"/>
        <end position="136"/>
    </location>
</feature>
<gene>
    <name evidence="2" type="ORF">FCI23_39820</name>
</gene>
<protein>
    <submittedName>
        <fullName evidence="2">Uncharacterized protein</fullName>
    </submittedName>
</protein>
<name>A0A4V5MXZ4_9ACTN</name>
<keyword evidence="3" id="KW-1185">Reference proteome</keyword>
<dbReference type="AlphaFoldDB" id="A0A4V5MXZ4"/>
<evidence type="ECO:0000313" key="2">
    <source>
        <dbReference type="EMBL" id="TKA01939.1"/>
    </source>
</evidence>
<sequence>MTARCARSIGDVDKSRPGLFLFNYFVAEDPEVALERWEHLAGWYAPETGLDNSTVLQPTGEADYAFVNHARWEAPAGSRSGPPCPGRSANAVLRRPEVSGQGSKQGSRHVNGAWRFSTGRAPMASRREHGRQFAAG</sequence>
<comment type="caution">
    <text evidence="2">The sequence shown here is derived from an EMBL/GenBank/DDBJ whole genome shotgun (WGS) entry which is preliminary data.</text>
</comment>